<gene>
    <name evidence="1" type="ORF">QBC46DRAFT_400121</name>
</gene>
<dbReference type="EMBL" id="MU854002">
    <property type="protein sequence ID" value="KAK3934336.1"/>
    <property type="molecule type" value="Genomic_DNA"/>
</dbReference>
<dbReference type="Proteomes" id="UP001303473">
    <property type="component" value="Unassembled WGS sequence"/>
</dbReference>
<proteinExistence type="predicted"/>
<sequence>MLVLKTGEQTTVKIESKQADPLGNTIVCCSDGPRILEAGELENCARSWALEVRKGSTVGKWLDRLLETGSTRYRLVRGLGESFKQCIRPKPIPFARFLWWMDYILHELNSFFLAQHREVNDLKVWLRLVWNKNGVAISEMMRTLEKEVWLEMESYLEGAPWRSTPSADYADSTLVSEQT</sequence>
<comment type="caution">
    <text evidence="1">The sequence shown here is derived from an EMBL/GenBank/DDBJ whole genome shotgun (WGS) entry which is preliminary data.</text>
</comment>
<accession>A0AAN6MVN0</accession>
<evidence type="ECO:0000313" key="2">
    <source>
        <dbReference type="Proteomes" id="UP001303473"/>
    </source>
</evidence>
<dbReference type="AlphaFoldDB" id="A0AAN6MVN0"/>
<name>A0AAN6MVN0_9PEZI</name>
<reference evidence="2" key="1">
    <citation type="journal article" date="2023" name="Mol. Phylogenet. Evol.">
        <title>Genome-scale phylogeny and comparative genomics of the fungal order Sordariales.</title>
        <authorList>
            <person name="Hensen N."/>
            <person name="Bonometti L."/>
            <person name="Westerberg I."/>
            <person name="Brannstrom I.O."/>
            <person name="Guillou S."/>
            <person name="Cros-Aarteil S."/>
            <person name="Calhoun S."/>
            <person name="Haridas S."/>
            <person name="Kuo A."/>
            <person name="Mondo S."/>
            <person name="Pangilinan J."/>
            <person name="Riley R."/>
            <person name="LaButti K."/>
            <person name="Andreopoulos B."/>
            <person name="Lipzen A."/>
            <person name="Chen C."/>
            <person name="Yan M."/>
            <person name="Daum C."/>
            <person name="Ng V."/>
            <person name="Clum A."/>
            <person name="Steindorff A."/>
            <person name="Ohm R.A."/>
            <person name="Martin F."/>
            <person name="Silar P."/>
            <person name="Natvig D.O."/>
            <person name="Lalanne C."/>
            <person name="Gautier V."/>
            <person name="Ament-Velasquez S.L."/>
            <person name="Kruys A."/>
            <person name="Hutchinson M.I."/>
            <person name="Powell A.J."/>
            <person name="Barry K."/>
            <person name="Miller A.N."/>
            <person name="Grigoriev I.V."/>
            <person name="Debuchy R."/>
            <person name="Gladieux P."/>
            <person name="Hiltunen Thoren M."/>
            <person name="Johannesson H."/>
        </authorList>
    </citation>
    <scope>NUCLEOTIDE SEQUENCE [LARGE SCALE GENOMIC DNA]</scope>
    <source>
        <strain evidence="2">CBS 340.73</strain>
    </source>
</reference>
<organism evidence="1 2">
    <name type="scientific">Diplogelasinospora grovesii</name>
    <dbReference type="NCBI Taxonomy" id="303347"/>
    <lineage>
        <taxon>Eukaryota</taxon>
        <taxon>Fungi</taxon>
        <taxon>Dikarya</taxon>
        <taxon>Ascomycota</taxon>
        <taxon>Pezizomycotina</taxon>
        <taxon>Sordariomycetes</taxon>
        <taxon>Sordariomycetidae</taxon>
        <taxon>Sordariales</taxon>
        <taxon>Diplogelasinosporaceae</taxon>
        <taxon>Diplogelasinospora</taxon>
    </lineage>
</organism>
<keyword evidence="2" id="KW-1185">Reference proteome</keyword>
<evidence type="ECO:0000313" key="1">
    <source>
        <dbReference type="EMBL" id="KAK3934336.1"/>
    </source>
</evidence>
<protein>
    <submittedName>
        <fullName evidence="1">Uncharacterized protein</fullName>
    </submittedName>
</protein>